<proteinExistence type="predicted"/>
<accession>A0A1Y2D6T5</accession>
<evidence type="ECO:0008006" key="3">
    <source>
        <dbReference type="Google" id="ProtNLM"/>
    </source>
</evidence>
<evidence type="ECO:0000313" key="1">
    <source>
        <dbReference type="EMBL" id="ORY54786.1"/>
    </source>
</evidence>
<comment type="caution">
    <text evidence="1">The sequence shown here is derived from an EMBL/GenBank/DDBJ whole genome shotgun (WGS) entry which is preliminary data.</text>
</comment>
<protein>
    <recommendedName>
        <fullName evidence="3">EGF-like domain-containing protein</fullName>
    </recommendedName>
</protein>
<gene>
    <name evidence="1" type="ORF">LY90DRAFT_646771</name>
</gene>
<organism evidence="1 2">
    <name type="scientific">Neocallimastix californiae</name>
    <dbReference type="NCBI Taxonomy" id="1754190"/>
    <lineage>
        <taxon>Eukaryota</taxon>
        <taxon>Fungi</taxon>
        <taxon>Fungi incertae sedis</taxon>
        <taxon>Chytridiomycota</taxon>
        <taxon>Chytridiomycota incertae sedis</taxon>
        <taxon>Neocallimastigomycetes</taxon>
        <taxon>Neocallimastigales</taxon>
        <taxon>Neocallimastigaceae</taxon>
        <taxon>Neocallimastix</taxon>
    </lineage>
</organism>
<dbReference type="PANTHER" id="PTHR32158:SF21">
    <property type="match status" value="1"/>
</dbReference>
<name>A0A1Y2D6T5_9FUNG</name>
<dbReference type="Proteomes" id="UP000193920">
    <property type="component" value="Unassembled WGS sequence"/>
</dbReference>
<dbReference type="PANTHER" id="PTHR32158">
    <property type="entry name" value="RING-TYPE DOMAIN-CONTAINING PROTEIN"/>
    <property type="match status" value="1"/>
</dbReference>
<reference evidence="1 2" key="1">
    <citation type="submission" date="2016-08" db="EMBL/GenBank/DDBJ databases">
        <title>A Parts List for Fungal Cellulosomes Revealed by Comparative Genomics.</title>
        <authorList>
            <consortium name="DOE Joint Genome Institute"/>
            <person name="Haitjema C.H."/>
            <person name="Gilmore S.P."/>
            <person name="Henske J.K."/>
            <person name="Solomon K.V."/>
            <person name="De Groot R."/>
            <person name="Kuo A."/>
            <person name="Mondo S.J."/>
            <person name="Salamov A.A."/>
            <person name="Labutti K."/>
            <person name="Zhao Z."/>
            <person name="Chiniquy J."/>
            <person name="Barry K."/>
            <person name="Brewer H.M."/>
            <person name="Purvine S.O."/>
            <person name="Wright A.T."/>
            <person name="Boxma B."/>
            <person name="Van Alen T."/>
            <person name="Hackstein J.H."/>
            <person name="Baker S.E."/>
            <person name="Grigoriev I.V."/>
            <person name="O'Malley M.A."/>
        </authorList>
    </citation>
    <scope>NUCLEOTIDE SEQUENCE [LARGE SCALE GENOMIC DNA]</scope>
    <source>
        <strain evidence="1 2">G1</strain>
    </source>
</reference>
<keyword evidence="2" id="KW-1185">Reference proteome</keyword>
<sequence length="671" mass="76792">MDKHFNDPFLNQIKVINSEFINCSDIALLKFGNIEFDNFLNSKFSEISSVKGNAGVLNLLFDSISSIKNSVFENCNIDGVTAPFIYSNGNFLNFHNISMTNVYSNVGYIIYDKGTSKKNNTVYITNSNFDDINSLIYGENIQIEIYNSEFRNINKINSYPVISSLVHSNNYLYNCVITDIKLFGTQLFDEESSVFIKDSIIENISTQYKSVFQITFNRLEFNHVNFNNINIYGDLNESSFINIKMGDNKNVLKFEDVNITNLNSNGQIINYTGNNIYIDFINVHCNNLISFSPLLKGNSENIYISINNSEFSNNKVLNRSDQRLIHLEHSIYISINNSKFLDNETGILKFDNIRNLNLTLIDSKYKRNKCNGNGCIININDDLEKYDLKHISITRNEFEDNKSNTFGGVVYSNLYYSYDLSIKETKFSNNTAEVAGGVIFFEQIGEAIKNVVAYYKNSINTHKNQFINNKAKSHGNDFATHPSIFSISNVKDNTNITYSGNPVHFTLELIDDLGNKVEDREKYYSDIGVELSLLDSNLEPVSSTYYISETITTFNNGRIIIDSDIFTLKYGKYFIHIVPKKNTFKSLYETYYDYPIIIQSCEENQIIHMDPQKGISCLNPVCFKNCSRIEYASECVKGENNLENDPQFNICKCKSGFKGDTCEIIDFYDVE</sequence>
<evidence type="ECO:0000313" key="2">
    <source>
        <dbReference type="Proteomes" id="UP000193920"/>
    </source>
</evidence>
<dbReference type="EMBL" id="MCOG01000082">
    <property type="protein sequence ID" value="ORY54786.1"/>
    <property type="molecule type" value="Genomic_DNA"/>
</dbReference>
<dbReference type="AlphaFoldDB" id="A0A1Y2D6T5"/>
<dbReference type="OrthoDB" id="2160618at2759"/>